<reference evidence="1 2" key="1">
    <citation type="journal article" date="2016" name="G3 (Bethesda)">
        <title>First Draft Assembly and Annotation of the Genome of a California Endemic Oak Quercus lobata Nee (Fagaceae).</title>
        <authorList>
            <person name="Sork V.L."/>
            <person name="Fitz-Gibbon S.T."/>
            <person name="Puiu D."/>
            <person name="Crepeau M."/>
            <person name="Gugger P.F."/>
            <person name="Sherman R."/>
            <person name="Stevens K."/>
            <person name="Langley C.H."/>
            <person name="Pellegrini M."/>
            <person name="Salzberg S.L."/>
        </authorList>
    </citation>
    <scope>NUCLEOTIDE SEQUENCE [LARGE SCALE GENOMIC DNA]</scope>
    <source>
        <strain evidence="1 2">cv. SW786</strain>
    </source>
</reference>
<dbReference type="KEGG" id="qlo:115952958"/>
<dbReference type="EnsemblPlants" id="QL07p039868:mrna">
    <property type="protein sequence ID" value="QL07p039868:mrna"/>
    <property type="gene ID" value="QL07p039868"/>
</dbReference>
<dbReference type="Gramene" id="QL07p039868:mrna">
    <property type="protein sequence ID" value="QL07p039868:mrna"/>
    <property type="gene ID" value="QL07p039868"/>
</dbReference>
<sequence>MSLSSITVGLGGSLGEDALKQLPAACPMLESVILHFQAISDTFIMNILAYLRNLGVLALCYCLGDISMLSFSLSMQNLRKLRLERETPWMTNNDLVILTQNCANLVELSLLGCKLLNSDSQKIISHGCPGLISIHLEGPRIQKTFIFDAASKLPMLRKISLDVCDASEGDFTFQIMLKGAS</sequence>
<proteinExistence type="predicted"/>
<dbReference type="AlphaFoldDB" id="A0A7N2M4W8"/>
<dbReference type="InParanoid" id="A0A7N2M4W8"/>
<dbReference type="EMBL" id="LRBV02000007">
    <property type="status" value="NOT_ANNOTATED_CDS"/>
    <property type="molecule type" value="Genomic_DNA"/>
</dbReference>
<accession>A0A7N2M4W8</accession>
<protein>
    <submittedName>
        <fullName evidence="1">Uncharacterized protein</fullName>
    </submittedName>
</protein>
<keyword evidence="2" id="KW-1185">Reference proteome</keyword>
<reference evidence="1" key="2">
    <citation type="submission" date="2021-01" db="UniProtKB">
        <authorList>
            <consortium name="EnsemblPlants"/>
        </authorList>
    </citation>
    <scope>IDENTIFICATION</scope>
</reference>
<dbReference type="GeneID" id="115952958"/>
<dbReference type="Gene3D" id="3.80.10.10">
    <property type="entry name" value="Ribonuclease Inhibitor"/>
    <property type="match status" value="1"/>
</dbReference>
<organism evidence="1 2">
    <name type="scientific">Quercus lobata</name>
    <name type="common">Valley oak</name>
    <dbReference type="NCBI Taxonomy" id="97700"/>
    <lineage>
        <taxon>Eukaryota</taxon>
        <taxon>Viridiplantae</taxon>
        <taxon>Streptophyta</taxon>
        <taxon>Embryophyta</taxon>
        <taxon>Tracheophyta</taxon>
        <taxon>Spermatophyta</taxon>
        <taxon>Magnoliopsida</taxon>
        <taxon>eudicotyledons</taxon>
        <taxon>Gunneridae</taxon>
        <taxon>Pentapetalae</taxon>
        <taxon>rosids</taxon>
        <taxon>fabids</taxon>
        <taxon>Fagales</taxon>
        <taxon>Fagaceae</taxon>
        <taxon>Quercus</taxon>
    </lineage>
</organism>
<evidence type="ECO:0000313" key="1">
    <source>
        <dbReference type="EnsemblPlants" id="QL07p039868:mrna"/>
    </source>
</evidence>
<evidence type="ECO:0000313" key="2">
    <source>
        <dbReference type="Proteomes" id="UP000594261"/>
    </source>
</evidence>
<dbReference type="SUPFAM" id="SSF52047">
    <property type="entry name" value="RNI-like"/>
    <property type="match status" value="1"/>
</dbReference>
<name>A0A7N2M4W8_QUELO</name>
<dbReference type="RefSeq" id="XP_030926200.1">
    <property type="nucleotide sequence ID" value="XM_031070340.1"/>
</dbReference>
<dbReference type="Proteomes" id="UP000594261">
    <property type="component" value="Chromosome 7"/>
</dbReference>
<dbReference type="InterPro" id="IPR032675">
    <property type="entry name" value="LRR_dom_sf"/>
</dbReference>
<gene>
    <name evidence="1" type="primary">LOC115952958</name>
</gene>
<dbReference type="OrthoDB" id="775260at2759"/>